<dbReference type="KEGG" id="nta:107814235"/>
<dbReference type="InterPro" id="IPR050942">
    <property type="entry name" value="F-box_BR-signaling"/>
</dbReference>
<dbReference type="InterPro" id="IPR005174">
    <property type="entry name" value="KIB1-4_b-propeller"/>
</dbReference>
<dbReference type="Proteomes" id="UP000790787">
    <property type="component" value="Chromosome 4"/>
</dbReference>
<reference evidence="3" key="2">
    <citation type="submission" date="2025-08" db="UniProtKB">
        <authorList>
            <consortium name="RefSeq"/>
        </authorList>
    </citation>
    <scope>IDENTIFICATION</scope>
    <source>
        <tissue evidence="3">Leaf</tissue>
    </source>
</reference>
<evidence type="ECO:0000313" key="2">
    <source>
        <dbReference type="Proteomes" id="UP000790787"/>
    </source>
</evidence>
<dbReference type="STRING" id="4097.A0A1S4C1R5"/>
<dbReference type="Pfam" id="PF03478">
    <property type="entry name" value="Beta-prop_KIB1-4"/>
    <property type="match status" value="1"/>
</dbReference>
<dbReference type="PaxDb" id="4097-A0A1S4C1R5"/>
<reference evidence="2" key="1">
    <citation type="journal article" date="2014" name="Nat. Commun.">
        <title>The tobacco genome sequence and its comparison with those of tomato and potato.</title>
        <authorList>
            <person name="Sierro N."/>
            <person name="Battey J.N."/>
            <person name="Ouadi S."/>
            <person name="Bakaher N."/>
            <person name="Bovet L."/>
            <person name="Willig A."/>
            <person name="Goepfert S."/>
            <person name="Peitsch M.C."/>
            <person name="Ivanov N.V."/>
        </authorList>
    </citation>
    <scope>NUCLEOTIDE SEQUENCE [LARGE SCALE GENOMIC DNA]</scope>
</reference>
<accession>A0A1S4C1R5</accession>
<gene>
    <name evidence="3" type="primary">LOC107814235</name>
</gene>
<evidence type="ECO:0000313" key="3">
    <source>
        <dbReference type="RefSeq" id="XP_016495095.1"/>
    </source>
</evidence>
<sequence length="232" mass="26237">MHIDLRTPLPFVIMSEPGDLRWTRIRWEQCSHSPYGDVVYFNGHFYAVDYLGRVLVCDVAGPKPTRSHIVAQLPGDRLHQLYILESLGSLFVVVRDGVQVRHVKDDCDRIPLTILPESNIKEDVTYGTTNFRVFQVDLAAGKATQTRELGDSFFFLVLYNASLSVQASQFPGIKPNFIYFTDDFWETYLAYAEGGGLDMGVFYLADGSIQPHYKGVSLSRVCPPTWVTPTVY</sequence>
<dbReference type="AlphaFoldDB" id="A0A1S4C1R5"/>
<protein>
    <submittedName>
        <fullName evidence="3">F-box protein At5g55150</fullName>
    </submittedName>
</protein>
<organism evidence="2 3">
    <name type="scientific">Nicotiana tabacum</name>
    <name type="common">Common tobacco</name>
    <dbReference type="NCBI Taxonomy" id="4097"/>
    <lineage>
        <taxon>Eukaryota</taxon>
        <taxon>Viridiplantae</taxon>
        <taxon>Streptophyta</taxon>
        <taxon>Embryophyta</taxon>
        <taxon>Tracheophyta</taxon>
        <taxon>Spermatophyta</taxon>
        <taxon>Magnoliopsida</taxon>
        <taxon>eudicotyledons</taxon>
        <taxon>Gunneridae</taxon>
        <taxon>Pentapetalae</taxon>
        <taxon>asterids</taxon>
        <taxon>lamiids</taxon>
        <taxon>Solanales</taxon>
        <taxon>Solanaceae</taxon>
        <taxon>Nicotianoideae</taxon>
        <taxon>Nicotianeae</taxon>
        <taxon>Nicotiana</taxon>
    </lineage>
</organism>
<dbReference type="PANTHER" id="PTHR44259">
    <property type="entry name" value="OS07G0183000 PROTEIN-RELATED"/>
    <property type="match status" value="1"/>
</dbReference>
<feature type="domain" description="KIB1-4 beta-propeller" evidence="1">
    <location>
        <begin position="12"/>
        <end position="202"/>
    </location>
</feature>
<dbReference type="RefSeq" id="XP_016495095.1">
    <property type="nucleotide sequence ID" value="XM_016639609.1"/>
</dbReference>
<dbReference type="OrthoDB" id="642536at2759"/>
<keyword evidence="2" id="KW-1185">Reference proteome</keyword>
<evidence type="ECO:0000259" key="1">
    <source>
        <dbReference type="Pfam" id="PF03478"/>
    </source>
</evidence>
<proteinExistence type="predicted"/>
<dbReference type="PANTHER" id="PTHR44259:SF115">
    <property type="entry name" value="DUF295 DOMAIN-CONTAINING PROTEIN"/>
    <property type="match status" value="1"/>
</dbReference>
<dbReference type="GeneID" id="107814235"/>
<name>A0A1S4C1R5_TOBAC</name>
<dbReference type="OMA" id="CSEANDD"/>